<proteinExistence type="predicted"/>
<protein>
    <recommendedName>
        <fullName evidence="3">PilZ domain-containing protein</fullName>
    </recommendedName>
</protein>
<name>A0A9W6FX51_9BACT</name>
<dbReference type="RefSeq" id="WP_281796854.1">
    <property type="nucleotide sequence ID" value="NZ_BSDR01000001.1"/>
</dbReference>
<evidence type="ECO:0000313" key="2">
    <source>
        <dbReference type="Proteomes" id="UP001144372"/>
    </source>
</evidence>
<evidence type="ECO:0008006" key="3">
    <source>
        <dbReference type="Google" id="ProtNLM"/>
    </source>
</evidence>
<gene>
    <name evidence="1" type="ORF">DAMNIGENAA_38610</name>
</gene>
<accession>A0A9W6FX51</accession>
<reference evidence="1" key="1">
    <citation type="submission" date="2022-12" db="EMBL/GenBank/DDBJ databases">
        <title>Reference genome sequencing for broad-spectrum identification of bacterial and archaeal isolates by mass spectrometry.</title>
        <authorList>
            <person name="Sekiguchi Y."/>
            <person name="Tourlousse D.M."/>
        </authorList>
    </citation>
    <scope>NUCLEOTIDE SEQUENCE</scope>
    <source>
        <strain evidence="1">ASRB1</strain>
    </source>
</reference>
<organism evidence="1 2">
    <name type="scientific">Desulforhabdus amnigena</name>
    <dbReference type="NCBI Taxonomy" id="40218"/>
    <lineage>
        <taxon>Bacteria</taxon>
        <taxon>Pseudomonadati</taxon>
        <taxon>Thermodesulfobacteriota</taxon>
        <taxon>Syntrophobacteria</taxon>
        <taxon>Syntrophobacterales</taxon>
        <taxon>Syntrophobacteraceae</taxon>
        <taxon>Desulforhabdus</taxon>
    </lineage>
</organism>
<keyword evidence="2" id="KW-1185">Reference proteome</keyword>
<dbReference type="Proteomes" id="UP001144372">
    <property type="component" value="Unassembled WGS sequence"/>
</dbReference>
<evidence type="ECO:0000313" key="1">
    <source>
        <dbReference type="EMBL" id="GLI36428.1"/>
    </source>
</evidence>
<sequence>MKWLFKHLQNLSKRRSKRFWGKDKALVSFAIPHAPDVVTLGQVIDINERGLSFRYIAQDVRTEGLKELKLFGYGDSDASLEKMPVRIIYDIEVKKKYFLSLPSMRRCGAEFGELSARQLSQLKNFIKKYAVL</sequence>
<dbReference type="EMBL" id="BSDR01000001">
    <property type="protein sequence ID" value="GLI36428.1"/>
    <property type="molecule type" value="Genomic_DNA"/>
</dbReference>
<dbReference type="Gene3D" id="2.40.10.220">
    <property type="entry name" value="predicted glycosyltransferase like domains"/>
    <property type="match status" value="1"/>
</dbReference>
<comment type="caution">
    <text evidence="1">The sequence shown here is derived from an EMBL/GenBank/DDBJ whole genome shotgun (WGS) entry which is preliminary data.</text>
</comment>
<dbReference type="AlphaFoldDB" id="A0A9W6FX51"/>